<feature type="compositionally biased region" description="Acidic residues" evidence="2">
    <location>
        <begin position="404"/>
        <end position="418"/>
    </location>
</feature>
<dbReference type="Gene3D" id="1.20.1280.50">
    <property type="match status" value="1"/>
</dbReference>
<feature type="binding site" evidence="1">
    <location>
        <position position="575"/>
    </location>
    <ligand>
        <name>S-adenosyl-L-methionine</name>
        <dbReference type="ChEBI" id="CHEBI:59789"/>
    </ligand>
</feature>
<dbReference type="Pfam" id="PF10294">
    <property type="entry name" value="Methyltransf_16"/>
    <property type="match status" value="1"/>
</dbReference>
<sequence length="713" mass="79083">MANLPARDPLAILGSSLFLDVLSYLPYQTVGIIPSVCRSWRDFESSESSAIWRPVCKRVNGDPRRLQELAEAERVRFDTGPHGKETGQAGGSSAPCRSSTSGADWKGLLKEHVLPIRNFLRGRCTNRFITEPGSPEEFGQYEVNEEEETCIATRGDCRGLQVLDLRTLELLFWVPDLDQATHFEACGGFVVAGCIVSYQPWTLMLRVFRTQSAITRSPRPCPPYAEIPESVRTSVAPLEPSWSVASTTAPKGKTNTTAQHAAKTYLPRGGLAYYRDIPMASVFNRFCVKVEHEGTRLERVVLALMGEQQVALWDLDDVDAPAEVIDFPHEHPCRIEGIDFDNDYVFILYADYIQIMSRSTQECVFVTPSSPDDSFTTPQTSAVVYELHLEADHDPGYNPVIVIDSDDEDDTSEASEEPETPRPPFLSKQRDVKGYRGGAEVAEYDDAELSPETEEARYDYARSTDSASSSSAQALPRFTDLTPARPPTTVPGEEAYVEVSGAKNGGVRLKVDAGTGCGGITWASGEVLARYLAYRHEVDPAYLHQRNILELGSGTGLVGIAAGLLQPETSVWVTDQACLSELMKSNITHNFPSGSSSSVPPVRAAEYNWGEAIPEEIAASEIDMVLAADCVYFEPTFPLLVQTLCDLVPRKPTVEGKPVEVLFCWKKRRKADRHFFSMLKKKFDSVPVDDDRPGERERYTREGISLLRLTRRK</sequence>
<accession>A0AA38H4C8</accession>
<keyword evidence="1" id="KW-0949">S-adenosyl-L-methionine</keyword>
<dbReference type="EC" id="2.1.1.-" evidence="1"/>
<comment type="caution">
    <text evidence="3">The sequence shown here is derived from an EMBL/GenBank/DDBJ whole genome shotgun (WGS) entry which is preliminary data.</text>
</comment>
<feature type="binding site" evidence="1">
    <location>
        <position position="609"/>
    </location>
    <ligand>
        <name>S-adenosyl-L-methionine</name>
        <dbReference type="ChEBI" id="CHEBI:59789"/>
    </ligand>
</feature>
<feature type="compositionally biased region" description="Low complexity" evidence="2">
    <location>
        <begin position="463"/>
        <end position="474"/>
    </location>
</feature>
<dbReference type="EMBL" id="JAKWFO010000008">
    <property type="protein sequence ID" value="KAI9633667.1"/>
    <property type="molecule type" value="Genomic_DNA"/>
</dbReference>
<dbReference type="InterPro" id="IPR019410">
    <property type="entry name" value="Methyltransf_16"/>
</dbReference>
<reference evidence="3" key="1">
    <citation type="journal article" date="2022" name="G3 (Bethesda)">
        <title>High quality genome of the basidiomycete yeast Dioszegia hungarica PDD-24b-2 isolated from cloud water.</title>
        <authorList>
            <person name="Jarrige D."/>
            <person name="Haridas S."/>
            <person name="Bleykasten-Grosshans C."/>
            <person name="Joly M."/>
            <person name="Nadalig T."/>
            <person name="Sancelme M."/>
            <person name="Vuilleumier S."/>
            <person name="Grigoriev I.V."/>
            <person name="Amato P."/>
            <person name="Bringel F."/>
        </authorList>
    </citation>
    <scope>NUCLEOTIDE SEQUENCE</scope>
    <source>
        <strain evidence="3">PDD-24b-2</strain>
    </source>
</reference>
<dbReference type="SUPFAM" id="SSF53335">
    <property type="entry name" value="S-adenosyl-L-methionine-dependent methyltransferases"/>
    <property type="match status" value="1"/>
</dbReference>
<dbReference type="SUPFAM" id="SSF81383">
    <property type="entry name" value="F-box domain"/>
    <property type="match status" value="1"/>
</dbReference>
<feature type="compositionally biased region" description="Basic and acidic residues" evidence="2">
    <location>
        <begin position="75"/>
        <end position="85"/>
    </location>
</feature>
<evidence type="ECO:0000313" key="4">
    <source>
        <dbReference type="Proteomes" id="UP001164286"/>
    </source>
</evidence>
<evidence type="ECO:0000313" key="3">
    <source>
        <dbReference type="EMBL" id="KAI9633667.1"/>
    </source>
</evidence>
<keyword evidence="1" id="KW-0963">Cytoplasm</keyword>
<feature type="binding site" evidence="1">
    <location>
        <begin position="552"/>
        <end position="554"/>
    </location>
    <ligand>
        <name>S-adenosyl-L-methionine</name>
        <dbReference type="ChEBI" id="CHEBI:59789"/>
    </ligand>
</feature>
<dbReference type="PANTHER" id="PTHR14614:SF132">
    <property type="entry name" value="PROTEIN-LYSINE METHYLTRANSFERASE C42C1.13"/>
    <property type="match status" value="1"/>
</dbReference>
<dbReference type="InterPro" id="IPR036047">
    <property type="entry name" value="F-box-like_dom_sf"/>
</dbReference>
<protein>
    <recommendedName>
        <fullName evidence="1">Protein-lysine N-methyltransferase EFM6</fullName>
        <ecNumber evidence="1">2.1.1.-</ecNumber>
    </recommendedName>
    <alternativeName>
        <fullName evidence="1">Elongation factor methyltransferase 6</fullName>
    </alternativeName>
</protein>
<dbReference type="Proteomes" id="UP001164286">
    <property type="component" value="Unassembled WGS sequence"/>
</dbReference>
<comment type="function">
    <text evidence="1">S-adenosyl-L-methionine-dependent protein-lysine N-methyltransferase that methylates elongation factor 1-alpha.</text>
</comment>
<dbReference type="Gene3D" id="3.40.50.150">
    <property type="entry name" value="Vaccinia Virus protein VP39"/>
    <property type="match status" value="1"/>
</dbReference>
<dbReference type="GO" id="GO:0032259">
    <property type="term" value="P:methylation"/>
    <property type="evidence" value="ECO:0007669"/>
    <property type="project" value="UniProtKB-KW"/>
</dbReference>
<gene>
    <name evidence="1" type="primary">EFM6</name>
    <name evidence="3" type="ORF">MKK02DRAFT_38325</name>
</gene>
<keyword evidence="4" id="KW-1185">Reference proteome</keyword>
<dbReference type="PANTHER" id="PTHR14614">
    <property type="entry name" value="HEPATOCELLULAR CARCINOMA-ASSOCIATED ANTIGEN"/>
    <property type="match status" value="1"/>
</dbReference>
<dbReference type="HAMAP" id="MF_03198">
    <property type="entry name" value="Methyltr_EFM6"/>
    <property type="match status" value="1"/>
</dbReference>
<name>A0AA38H4C8_9TREE</name>
<keyword evidence="1" id="KW-0808">Transferase</keyword>
<evidence type="ECO:0000256" key="2">
    <source>
        <dbReference type="SAM" id="MobiDB-lite"/>
    </source>
</evidence>
<feature type="binding site" evidence="1">
    <location>
        <position position="522"/>
    </location>
    <ligand>
        <name>S-adenosyl-L-methionine</name>
        <dbReference type="ChEBI" id="CHEBI:59789"/>
    </ligand>
</feature>
<dbReference type="AlphaFoldDB" id="A0AA38H4C8"/>
<comment type="similarity">
    <text evidence="1">Belongs to the class I-like SAM-binding methyltransferase superfamily. METTL21 family. EFM6 subfamily.</text>
</comment>
<dbReference type="GO" id="GO:0005737">
    <property type="term" value="C:cytoplasm"/>
    <property type="evidence" value="ECO:0007669"/>
    <property type="project" value="UniProtKB-SubCell"/>
</dbReference>
<keyword evidence="1 3" id="KW-0489">Methyltransferase</keyword>
<proteinExistence type="inferred from homology"/>
<feature type="region of interest" description="Disordered" evidence="2">
    <location>
        <begin position="458"/>
        <end position="491"/>
    </location>
</feature>
<comment type="subcellular location">
    <subcellularLocation>
        <location evidence="1">Cytoplasm</location>
    </subcellularLocation>
</comment>
<dbReference type="InterPro" id="IPR029063">
    <property type="entry name" value="SAM-dependent_MTases_sf"/>
</dbReference>
<dbReference type="InterPro" id="IPR033684">
    <property type="entry name" value="EFM6"/>
</dbReference>
<organism evidence="3 4">
    <name type="scientific">Dioszegia hungarica</name>
    <dbReference type="NCBI Taxonomy" id="4972"/>
    <lineage>
        <taxon>Eukaryota</taxon>
        <taxon>Fungi</taxon>
        <taxon>Dikarya</taxon>
        <taxon>Basidiomycota</taxon>
        <taxon>Agaricomycotina</taxon>
        <taxon>Tremellomycetes</taxon>
        <taxon>Tremellales</taxon>
        <taxon>Bulleribasidiaceae</taxon>
        <taxon>Dioszegia</taxon>
    </lineage>
</organism>
<evidence type="ECO:0000256" key="1">
    <source>
        <dbReference type="HAMAP-Rule" id="MF_03198"/>
    </source>
</evidence>
<feature type="binding site" evidence="1">
    <location>
        <position position="628"/>
    </location>
    <ligand>
        <name>S-adenosyl-L-methionine</name>
        <dbReference type="ChEBI" id="CHEBI:59789"/>
    </ligand>
</feature>
<feature type="region of interest" description="Disordered" evidence="2">
    <location>
        <begin position="75"/>
        <end position="99"/>
    </location>
</feature>
<dbReference type="GO" id="GO:0016279">
    <property type="term" value="F:protein-lysine N-methyltransferase activity"/>
    <property type="evidence" value="ECO:0007669"/>
    <property type="project" value="UniProtKB-UniRule"/>
</dbReference>
<feature type="region of interest" description="Disordered" evidence="2">
    <location>
        <begin position="396"/>
        <end position="432"/>
    </location>
</feature>